<dbReference type="RefSeq" id="WP_075371069.1">
    <property type="nucleotide sequence ID" value="NZ_MSKM01000019.1"/>
</dbReference>
<name>A0A1Q8VYV3_9ACTO</name>
<protein>
    <submittedName>
        <fullName evidence="1">Avirulence protein</fullName>
    </submittedName>
</protein>
<dbReference type="AlphaFoldDB" id="A0A1Q8VYV3"/>
<sequence>MPEALREHASVAIRSIDEYLGPSSQRFFGSGYKRSTYHIQPHMNDDKLSASVDVSYPTDWSLKGKESDLRPHLSTVDVMILGVRSTETLLRNVLGLTPNQVELATMQKLVIRAGTRPEESLEGLQLSAEIKNTDTTSNSDGQTTDSTVVVQVGVMRATVTVRHEAPRAKRLDPPDYSYLIEDSDRYWGAGYRHRDQLIENVVADIETLSAEAEVNVVSTLGNLSKTKGSHSQQFVTFIDVFVSLLQLGQVLMYELDGISRDKSETLWMQRLVMRPSSDHEGCTSVVDRAMATLRITDHQLLTLPNGKWRNVDFAGDSGGIDLSATFAHRVA</sequence>
<evidence type="ECO:0000313" key="2">
    <source>
        <dbReference type="Proteomes" id="UP000185772"/>
    </source>
</evidence>
<dbReference type="InterPro" id="IPR008799">
    <property type="entry name" value="Pseudomon_AvrD"/>
</dbReference>
<accession>A0A1Q8VYV3</accession>
<proteinExistence type="predicted"/>
<organism evidence="1 2">
    <name type="scientific">Actinomyces oris</name>
    <dbReference type="NCBI Taxonomy" id="544580"/>
    <lineage>
        <taxon>Bacteria</taxon>
        <taxon>Bacillati</taxon>
        <taxon>Actinomycetota</taxon>
        <taxon>Actinomycetes</taxon>
        <taxon>Actinomycetales</taxon>
        <taxon>Actinomycetaceae</taxon>
        <taxon>Actinomyces</taxon>
    </lineage>
</organism>
<dbReference type="EMBL" id="MSKM01000019">
    <property type="protein sequence ID" value="OLO53563.1"/>
    <property type="molecule type" value="Genomic_DNA"/>
</dbReference>
<dbReference type="Pfam" id="PF05655">
    <property type="entry name" value="AvrD"/>
    <property type="match status" value="1"/>
</dbReference>
<dbReference type="Proteomes" id="UP000185772">
    <property type="component" value="Unassembled WGS sequence"/>
</dbReference>
<evidence type="ECO:0000313" key="1">
    <source>
        <dbReference type="EMBL" id="OLO53563.1"/>
    </source>
</evidence>
<reference evidence="1 2" key="1">
    <citation type="submission" date="2016-12" db="EMBL/GenBank/DDBJ databases">
        <title>Genomic comparison of strains in the 'Actinomyces naeslundii' group.</title>
        <authorList>
            <person name="Mughal S.R."/>
            <person name="Do T."/>
            <person name="Gilbert S.C."/>
            <person name="Witherden E.A."/>
            <person name="Didelot X."/>
            <person name="Beighton D."/>
        </authorList>
    </citation>
    <scope>NUCLEOTIDE SEQUENCE [LARGE SCALE GENOMIC DNA]</scope>
    <source>
        <strain evidence="1 2">MMRCO6-1</strain>
    </source>
</reference>
<gene>
    <name evidence="1" type="ORF">BKH27_05985</name>
</gene>
<comment type="caution">
    <text evidence="1">The sequence shown here is derived from an EMBL/GenBank/DDBJ whole genome shotgun (WGS) entry which is preliminary data.</text>
</comment>